<dbReference type="RefSeq" id="WP_089372813.1">
    <property type="nucleotide sequence ID" value="NZ_BMEP01000005.1"/>
</dbReference>
<evidence type="ECO:0000256" key="1">
    <source>
        <dbReference type="SAM" id="MobiDB-lite"/>
    </source>
</evidence>
<feature type="compositionally biased region" description="Basic and acidic residues" evidence="1">
    <location>
        <begin position="209"/>
        <end position="237"/>
    </location>
</feature>
<organism evidence="2 3">
    <name type="scientific">Dokdonia pacifica</name>
    <dbReference type="NCBI Taxonomy" id="1627892"/>
    <lineage>
        <taxon>Bacteria</taxon>
        <taxon>Pseudomonadati</taxon>
        <taxon>Bacteroidota</taxon>
        <taxon>Flavobacteriia</taxon>
        <taxon>Flavobacteriales</taxon>
        <taxon>Flavobacteriaceae</taxon>
        <taxon>Dokdonia</taxon>
    </lineage>
</organism>
<dbReference type="OrthoDB" id="1417543at2"/>
<protein>
    <submittedName>
        <fullName evidence="2">Uncharacterized protein</fullName>
    </submittedName>
</protein>
<dbReference type="AlphaFoldDB" id="A0A239BKU8"/>
<evidence type="ECO:0000313" key="2">
    <source>
        <dbReference type="EMBL" id="SNS07673.1"/>
    </source>
</evidence>
<name>A0A239BKU8_9FLAO</name>
<keyword evidence="3" id="KW-1185">Reference proteome</keyword>
<gene>
    <name evidence="2" type="ORF">SAMN06265376_106200</name>
</gene>
<dbReference type="Proteomes" id="UP000198379">
    <property type="component" value="Unassembled WGS sequence"/>
</dbReference>
<evidence type="ECO:0000313" key="3">
    <source>
        <dbReference type="Proteomes" id="UP000198379"/>
    </source>
</evidence>
<sequence>MSEDKYFNFPIIMLKGFLLKPKVVLNNILDYAIYANFDKNIEYYQDDEEGINSSMEYFSVSGDAGIICQNGLEQYEAYRYAKVKVGIRSGMFWDYFKNSKTEFQLVCLLAHIAIRSILQNKSYCKIDNAFLFSRMAGFEKSLKGWDIEKIPDSLRKYMIPYRVRKIKSELVNDWKLKTYSRYTRGFYVSYKMSLEDLIYQAEKRRKSTKEKQQKKAQNDALKKVMKRIENDNKNDNL</sequence>
<dbReference type="EMBL" id="FZNY01000006">
    <property type="protein sequence ID" value="SNS07673.1"/>
    <property type="molecule type" value="Genomic_DNA"/>
</dbReference>
<reference evidence="2 3" key="1">
    <citation type="submission" date="2017-06" db="EMBL/GenBank/DDBJ databases">
        <authorList>
            <person name="Kim H.J."/>
            <person name="Triplett B.A."/>
        </authorList>
    </citation>
    <scope>NUCLEOTIDE SEQUENCE [LARGE SCALE GENOMIC DNA]</scope>
    <source>
        <strain evidence="2 3">DSM 25597</strain>
    </source>
</reference>
<feature type="region of interest" description="Disordered" evidence="1">
    <location>
        <begin position="205"/>
        <end position="237"/>
    </location>
</feature>
<accession>A0A239BKU8</accession>
<proteinExistence type="predicted"/>